<accession>A0ABR9ZAT2</accession>
<dbReference type="Proteomes" id="UP000726136">
    <property type="component" value="Unassembled WGS sequence"/>
</dbReference>
<feature type="non-terminal residue" evidence="1">
    <location>
        <position position="93"/>
    </location>
</feature>
<dbReference type="EMBL" id="RDPI01000213">
    <property type="protein sequence ID" value="MBF4375571.1"/>
    <property type="molecule type" value="Genomic_DNA"/>
</dbReference>
<evidence type="ECO:0000313" key="1">
    <source>
        <dbReference type="EMBL" id="MBF4375571.1"/>
    </source>
</evidence>
<proteinExistence type="predicted"/>
<name>A0ABR9ZAT2_VIBAN</name>
<keyword evidence="2" id="KW-1185">Reference proteome</keyword>
<evidence type="ECO:0000313" key="2">
    <source>
        <dbReference type="Proteomes" id="UP000726136"/>
    </source>
</evidence>
<reference evidence="1 2" key="1">
    <citation type="journal article" date="2021" name="PeerJ">
        <title>Analysis of 44 Vibrio anguillarum genomes reveals high genetic diversity.</title>
        <authorList>
            <person name="Hansen M.J."/>
            <person name="Dalsgaard I."/>
        </authorList>
    </citation>
    <scope>NUCLEOTIDE SEQUENCE [LARGE SCALE GENOMIC DNA]</scope>
    <source>
        <strain evidence="1 2">040915-1/1B</strain>
    </source>
</reference>
<organism evidence="1 2">
    <name type="scientific">Vibrio anguillarum</name>
    <name type="common">Listonella anguillarum</name>
    <dbReference type="NCBI Taxonomy" id="55601"/>
    <lineage>
        <taxon>Bacteria</taxon>
        <taxon>Pseudomonadati</taxon>
        <taxon>Pseudomonadota</taxon>
        <taxon>Gammaproteobacteria</taxon>
        <taxon>Vibrionales</taxon>
        <taxon>Vibrionaceae</taxon>
        <taxon>Vibrio</taxon>
    </lineage>
</organism>
<sequence length="93" mass="10961">MQIKNYNQQLKEEYRTVLVALISTLEKSECEREQITQVFNKKAKQLQTSDKTVTTDWLRARAYRADLYALVSEWVAKTAYACLLDIDTWQPQK</sequence>
<gene>
    <name evidence="1" type="ORF">EAY46_21450</name>
</gene>
<comment type="caution">
    <text evidence="1">The sequence shown here is derived from an EMBL/GenBank/DDBJ whole genome shotgun (WGS) entry which is preliminary data.</text>
</comment>
<protein>
    <submittedName>
        <fullName evidence="1">Uncharacterized protein</fullName>
    </submittedName>
</protein>